<dbReference type="PANTHER" id="PTHR46401">
    <property type="entry name" value="GLYCOSYLTRANSFERASE WBBK-RELATED"/>
    <property type="match status" value="1"/>
</dbReference>
<organism evidence="4 5">
    <name type="scientific">Candidatus Andersenbacteria bacterium RIFCSPHIGHO2_12_FULL_45_11</name>
    <dbReference type="NCBI Taxonomy" id="1797281"/>
    <lineage>
        <taxon>Bacteria</taxon>
        <taxon>Candidatus Anderseniibacteriota</taxon>
    </lineage>
</organism>
<reference evidence="4 5" key="1">
    <citation type="journal article" date="2016" name="Nat. Commun.">
        <title>Thousands of microbial genomes shed light on interconnected biogeochemical processes in an aquifer system.</title>
        <authorList>
            <person name="Anantharaman K."/>
            <person name="Brown C.T."/>
            <person name="Hug L.A."/>
            <person name="Sharon I."/>
            <person name="Castelle C.J."/>
            <person name="Probst A.J."/>
            <person name="Thomas B.C."/>
            <person name="Singh A."/>
            <person name="Wilkins M.J."/>
            <person name="Karaoz U."/>
            <person name="Brodie E.L."/>
            <person name="Williams K.H."/>
            <person name="Hubbard S.S."/>
            <person name="Banfield J.F."/>
        </authorList>
    </citation>
    <scope>NUCLEOTIDE SEQUENCE [LARGE SCALE GENOMIC DNA]</scope>
</reference>
<dbReference type="Pfam" id="PF13439">
    <property type="entry name" value="Glyco_transf_4"/>
    <property type="match status" value="1"/>
</dbReference>
<evidence type="ECO:0000313" key="4">
    <source>
        <dbReference type="EMBL" id="OGY35113.1"/>
    </source>
</evidence>
<keyword evidence="1" id="KW-0808">Transferase</keyword>
<dbReference type="Proteomes" id="UP000177528">
    <property type="component" value="Unassembled WGS sequence"/>
</dbReference>
<dbReference type="Gene3D" id="3.40.50.2000">
    <property type="entry name" value="Glycogen Phosphorylase B"/>
    <property type="match status" value="2"/>
</dbReference>
<sequence>MKSVGIITNASIGSGVGSRAYEIAKRMQAQDEFAVSLTNLAELPVRKLPGFLGSKSVAWIRVARSIPKSDIYDLSNQTLSFIAKHRHPSIVTVHDLIELTNPQDIRASLVNRYLLSGITHANRIVTVSEYTKRSVSEHYGISPSRIAVIPNGVSASYMPIENFTETIAYKQLVQDYAIHSRTPLIMHVGSEHPRKNLKTVLNTIAILKKQYPDVLLLKIGEPGLRSGRANTLHLIDQLNLRNNVKFLGSIPLDRINELYTIADALLFPSKLEGFGLPPLEAMAAGCPVVCSNATALPEVVGDGGLMHDADNAEAFAASIRHILTNTEFRNNLIERGKKRSTLFSWDIAARDMVKIYRELL</sequence>
<evidence type="ECO:0000259" key="2">
    <source>
        <dbReference type="Pfam" id="PF00534"/>
    </source>
</evidence>
<proteinExistence type="predicted"/>
<gene>
    <name evidence="4" type="ORF">A3D99_02440</name>
</gene>
<evidence type="ECO:0000256" key="1">
    <source>
        <dbReference type="ARBA" id="ARBA00022679"/>
    </source>
</evidence>
<feature type="domain" description="Glycosyltransferase subfamily 4-like N-terminal" evidence="3">
    <location>
        <begin position="47"/>
        <end position="155"/>
    </location>
</feature>
<dbReference type="GO" id="GO:0016757">
    <property type="term" value="F:glycosyltransferase activity"/>
    <property type="evidence" value="ECO:0007669"/>
    <property type="project" value="InterPro"/>
</dbReference>
<dbReference type="Pfam" id="PF00534">
    <property type="entry name" value="Glycos_transf_1"/>
    <property type="match status" value="1"/>
</dbReference>
<protein>
    <recommendedName>
        <fullName evidence="6">Glycosyl transferase family 1 domain-containing protein</fullName>
    </recommendedName>
</protein>
<dbReference type="SUPFAM" id="SSF53756">
    <property type="entry name" value="UDP-Glycosyltransferase/glycogen phosphorylase"/>
    <property type="match status" value="1"/>
</dbReference>
<dbReference type="InterPro" id="IPR001296">
    <property type="entry name" value="Glyco_trans_1"/>
</dbReference>
<evidence type="ECO:0008006" key="6">
    <source>
        <dbReference type="Google" id="ProtNLM"/>
    </source>
</evidence>
<dbReference type="InterPro" id="IPR028098">
    <property type="entry name" value="Glyco_trans_4-like_N"/>
</dbReference>
<name>A0A1G1X570_9BACT</name>
<feature type="domain" description="Glycosyl transferase family 1" evidence="2">
    <location>
        <begin position="174"/>
        <end position="339"/>
    </location>
</feature>
<evidence type="ECO:0000259" key="3">
    <source>
        <dbReference type="Pfam" id="PF13439"/>
    </source>
</evidence>
<evidence type="ECO:0000313" key="5">
    <source>
        <dbReference type="Proteomes" id="UP000177528"/>
    </source>
</evidence>
<dbReference type="PANTHER" id="PTHR46401:SF2">
    <property type="entry name" value="GLYCOSYLTRANSFERASE WBBK-RELATED"/>
    <property type="match status" value="1"/>
</dbReference>
<accession>A0A1G1X570</accession>
<comment type="caution">
    <text evidence="4">The sequence shown here is derived from an EMBL/GenBank/DDBJ whole genome shotgun (WGS) entry which is preliminary data.</text>
</comment>
<dbReference type="EMBL" id="MHHR01000004">
    <property type="protein sequence ID" value="OGY35113.1"/>
    <property type="molecule type" value="Genomic_DNA"/>
</dbReference>
<dbReference type="AlphaFoldDB" id="A0A1G1X570"/>
<dbReference type="CDD" id="cd03809">
    <property type="entry name" value="GT4_MtfB-like"/>
    <property type="match status" value="1"/>
</dbReference>